<feature type="binding site" evidence="11 12">
    <location>
        <begin position="435"/>
        <end position="437"/>
    </location>
    <ligand>
        <name>L-methionine</name>
        <dbReference type="ChEBI" id="CHEBI:57844"/>
    </ligand>
</feature>
<feature type="binding site" evidence="11">
    <location>
        <position position="488"/>
    </location>
    <ligand>
        <name>L-homocysteine</name>
        <dbReference type="ChEBI" id="CHEBI:58199"/>
    </ligand>
</feature>
<dbReference type="AlphaFoldDB" id="A0AAC9TZG9"/>
<evidence type="ECO:0000256" key="1">
    <source>
        <dbReference type="ARBA" id="ARBA00002777"/>
    </source>
</evidence>
<feature type="binding site" evidence="13">
    <location>
        <position position="647"/>
    </location>
    <ligand>
        <name>Zn(2+)</name>
        <dbReference type="ChEBI" id="CHEBI:29105"/>
        <label>1</label>
        <note>catalytic</note>
    </ligand>
</feature>
<comment type="function">
    <text evidence="1 11">Catalyzes the transfer of a methyl group from 5-methyltetrahydrofolate to homocysteine resulting in methionine formation.</text>
</comment>
<feature type="binding site" evidence="11 12">
    <location>
        <position position="565"/>
    </location>
    <ligand>
        <name>5-methyltetrahydropteroyltri-L-glutamate</name>
        <dbReference type="ChEBI" id="CHEBI:58207"/>
    </ligand>
</feature>
<accession>A0AAC9TZG9</accession>
<evidence type="ECO:0000256" key="5">
    <source>
        <dbReference type="ARBA" id="ARBA00022605"/>
    </source>
</evidence>
<keyword evidence="10 11" id="KW-0486">Methionine biosynthesis</keyword>
<evidence type="ECO:0000313" key="17">
    <source>
        <dbReference type="EMBL" id="ASJ95881.1"/>
    </source>
</evidence>
<keyword evidence="7 11" id="KW-0479">Metal-binding</keyword>
<evidence type="ECO:0000256" key="9">
    <source>
        <dbReference type="ARBA" id="ARBA00022833"/>
    </source>
</evidence>
<dbReference type="InterPro" id="IPR013215">
    <property type="entry name" value="Cbl-indep_Met_Synth_N"/>
</dbReference>
<evidence type="ECO:0000256" key="6">
    <source>
        <dbReference type="ARBA" id="ARBA00022679"/>
    </source>
</evidence>
<feature type="binding site" evidence="11">
    <location>
        <position position="645"/>
    </location>
    <ligand>
        <name>Zn(2+)</name>
        <dbReference type="ChEBI" id="CHEBI:29105"/>
        <note>catalytic</note>
    </ligand>
</feature>
<dbReference type="RefSeq" id="WP_088903995.1">
    <property type="nucleotide sequence ID" value="NZ_CP022272.1"/>
</dbReference>
<reference evidence="17 18" key="1">
    <citation type="submission" date="2017-06" db="EMBL/GenBank/DDBJ databases">
        <title>Complete genome sequence of Shewanella marisflavi EP1 associated with anaerobic 2,4-dinitrotoluene reduction and salt tolerance.</title>
        <authorList>
            <person name="Huang J."/>
        </authorList>
    </citation>
    <scope>NUCLEOTIDE SEQUENCE [LARGE SCALE GENOMIC DNA]</scope>
    <source>
        <strain evidence="17 18">EP1</strain>
    </source>
</reference>
<dbReference type="CDD" id="cd03312">
    <property type="entry name" value="CIMS_N_terminal_like"/>
    <property type="match status" value="1"/>
</dbReference>
<dbReference type="InterPro" id="IPR002629">
    <property type="entry name" value="Met_Synth_C/arc"/>
</dbReference>
<dbReference type="GO" id="GO:0003871">
    <property type="term" value="F:5-methyltetrahydropteroyltriglutamate-homocysteine S-methyltransferase activity"/>
    <property type="evidence" value="ECO:0007669"/>
    <property type="project" value="UniProtKB-UniRule"/>
</dbReference>
<feature type="binding site" evidence="12">
    <location>
        <position position="21"/>
    </location>
    <ligand>
        <name>5-methyltetrahydropteroyltri-L-glutamate</name>
        <dbReference type="ChEBI" id="CHEBI:58207"/>
    </ligand>
</feature>
<feature type="binding site" evidence="11">
    <location>
        <position position="669"/>
    </location>
    <ligand>
        <name>Zn(2+)</name>
        <dbReference type="ChEBI" id="CHEBI:29105"/>
        <note>catalytic</note>
    </ligand>
</feature>
<comment type="cofactor">
    <cofactor evidence="13">
        <name>Zn(2+)</name>
        <dbReference type="ChEBI" id="CHEBI:29105"/>
    </cofactor>
    <text evidence="13">Binds 2 Zn(2+) ions per subunit.</text>
</comment>
<feature type="binding site" evidence="11 12">
    <location>
        <position position="603"/>
    </location>
    <ligand>
        <name>L-methionine</name>
        <dbReference type="ChEBI" id="CHEBI:57844"/>
    </ligand>
</feature>
<dbReference type="GO" id="GO:0009086">
    <property type="term" value="P:methionine biosynthetic process"/>
    <property type="evidence" value="ECO:0007669"/>
    <property type="project" value="UniProtKB-UniRule"/>
</dbReference>
<dbReference type="Pfam" id="PF08267">
    <property type="entry name" value="Meth_synt_1"/>
    <property type="match status" value="1"/>
</dbReference>
<name>A0AAC9TZG9_9GAMM</name>
<feature type="binding site" evidence="13">
    <location>
        <position position="645"/>
    </location>
    <ligand>
        <name>Zn(2+)</name>
        <dbReference type="ChEBI" id="CHEBI:29105"/>
        <label>1</label>
        <note>catalytic</note>
    </ligand>
</feature>
<evidence type="ECO:0000256" key="7">
    <source>
        <dbReference type="ARBA" id="ARBA00022723"/>
    </source>
</evidence>
<dbReference type="Pfam" id="PF01717">
    <property type="entry name" value="Meth_synt_2"/>
    <property type="match status" value="1"/>
</dbReference>
<comment type="similarity">
    <text evidence="3 11">Belongs to the vitamin-B12 independent methionine synthase family.</text>
</comment>
<feature type="binding site" evidence="11">
    <location>
        <position position="647"/>
    </location>
    <ligand>
        <name>Zn(2+)</name>
        <dbReference type="ChEBI" id="CHEBI:29105"/>
        <note>catalytic</note>
    </ligand>
</feature>
<dbReference type="GO" id="GO:0032259">
    <property type="term" value="P:methylation"/>
    <property type="evidence" value="ECO:0007669"/>
    <property type="project" value="UniProtKB-KW"/>
</dbReference>
<evidence type="ECO:0000259" key="16">
    <source>
        <dbReference type="Pfam" id="PF08267"/>
    </source>
</evidence>
<keyword evidence="9 11" id="KW-0862">Zinc</keyword>
<feature type="binding site" evidence="11 12">
    <location>
        <begin position="435"/>
        <end position="437"/>
    </location>
    <ligand>
        <name>L-homocysteine</name>
        <dbReference type="ChEBI" id="CHEBI:58199"/>
    </ligand>
</feature>
<feature type="binding site" evidence="11 12">
    <location>
        <begin position="519"/>
        <end position="520"/>
    </location>
    <ligand>
        <name>5-methyltetrahydropteroyltri-L-glutamate</name>
        <dbReference type="ChEBI" id="CHEBI:58207"/>
    </ligand>
</feature>
<protein>
    <recommendedName>
        <fullName evidence="11">5-methyltetrahydropteroyltriglutamate--homocysteine methyltransferase</fullName>
        <ecNumber evidence="11">2.1.1.14</ecNumber>
    </recommendedName>
    <alternativeName>
        <fullName evidence="11">Cobalamin-independent methionine synthase</fullName>
    </alternativeName>
    <alternativeName>
        <fullName evidence="11">Methionine synthase, vitamin-B12 independent isozyme</fullName>
    </alternativeName>
</protein>
<dbReference type="Proteomes" id="UP000198233">
    <property type="component" value="Chromosome"/>
</dbReference>
<dbReference type="NCBIfam" id="TIGR01371">
    <property type="entry name" value="met_syn_B12ind"/>
    <property type="match status" value="1"/>
</dbReference>
<comment type="pathway">
    <text evidence="2 11">Amino-acid biosynthesis; L-methionine biosynthesis via de novo pathway; L-methionine from L-homocysteine (MetE route): step 1/1.</text>
</comment>
<feature type="domain" description="Cobalamin-independent methionine synthase MetE C-terminal/archaeal" evidence="15">
    <location>
        <begin position="430"/>
        <end position="752"/>
    </location>
</feature>
<gene>
    <name evidence="11" type="primary">metE</name>
    <name evidence="17" type="ORF">CFF01_04350</name>
</gene>
<keyword evidence="8 11" id="KW-0677">Repeat</keyword>
<dbReference type="PANTHER" id="PTHR30519">
    <property type="entry name" value="5-METHYLTETRAHYDROPTEROYLTRIGLUTAMATE--HOMOCYSTEINE METHYLTRANSFERASE"/>
    <property type="match status" value="1"/>
</dbReference>
<evidence type="ECO:0000256" key="4">
    <source>
        <dbReference type="ARBA" id="ARBA00022603"/>
    </source>
</evidence>
<feature type="binding site" evidence="11 12">
    <location>
        <position position="488"/>
    </location>
    <ligand>
        <name>L-methionine</name>
        <dbReference type="ChEBI" id="CHEBI:57844"/>
    </ligand>
</feature>
<dbReference type="InterPro" id="IPR038071">
    <property type="entry name" value="UROD/MetE-like_sf"/>
</dbReference>
<evidence type="ECO:0000259" key="15">
    <source>
        <dbReference type="Pfam" id="PF01717"/>
    </source>
</evidence>
<dbReference type="HAMAP" id="MF_00172">
    <property type="entry name" value="Meth_synth"/>
    <property type="match status" value="1"/>
</dbReference>
<feature type="binding site" evidence="11">
    <location>
        <begin position="18"/>
        <end position="21"/>
    </location>
    <ligand>
        <name>5-methyltetrahydropteroyltri-L-glutamate</name>
        <dbReference type="ChEBI" id="CHEBI:58207"/>
    </ligand>
</feature>
<evidence type="ECO:0000256" key="13">
    <source>
        <dbReference type="PIRSR" id="PIRSR000382-2"/>
    </source>
</evidence>
<dbReference type="Gene3D" id="3.20.20.210">
    <property type="match status" value="2"/>
</dbReference>
<keyword evidence="4 11" id="KW-0489">Methyltransferase</keyword>
<evidence type="ECO:0000256" key="10">
    <source>
        <dbReference type="ARBA" id="ARBA00023167"/>
    </source>
</evidence>
<keyword evidence="6 11" id="KW-0808">Transferase</keyword>
<feature type="binding site" evidence="13">
    <location>
        <position position="730"/>
    </location>
    <ligand>
        <name>Zn(2+)</name>
        <dbReference type="ChEBI" id="CHEBI:29105"/>
        <label>1</label>
        <note>catalytic</note>
    </ligand>
</feature>
<feature type="binding site" evidence="12">
    <location>
        <position position="122"/>
    </location>
    <ligand>
        <name>5-methyltetrahydropteroyltri-L-glutamate</name>
        <dbReference type="ChEBI" id="CHEBI:58207"/>
    </ligand>
</feature>
<feature type="binding site" evidence="11 12">
    <location>
        <position position="603"/>
    </location>
    <ligand>
        <name>L-homocysteine</name>
        <dbReference type="ChEBI" id="CHEBI:58199"/>
    </ligand>
</feature>
<evidence type="ECO:0000256" key="12">
    <source>
        <dbReference type="PIRSR" id="PIRSR000382-1"/>
    </source>
</evidence>
<evidence type="ECO:0000256" key="8">
    <source>
        <dbReference type="ARBA" id="ARBA00022737"/>
    </source>
</evidence>
<evidence type="ECO:0000256" key="3">
    <source>
        <dbReference type="ARBA" id="ARBA00009553"/>
    </source>
</evidence>
<dbReference type="InterPro" id="IPR006276">
    <property type="entry name" value="Cobalamin-indep_Met_synthase"/>
</dbReference>
<organism evidence="17 18">
    <name type="scientific">Shewanella marisflavi</name>
    <dbReference type="NCBI Taxonomy" id="260364"/>
    <lineage>
        <taxon>Bacteria</taxon>
        <taxon>Pseudomonadati</taxon>
        <taxon>Pseudomonadota</taxon>
        <taxon>Gammaproteobacteria</taxon>
        <taxon>Alteromonadales</taxon>
        <taxon>Shewanellaceae</taxon>
        <taxon>Shewanella</taxon>
    </lineage>
</organism>
<dbReference type="EC" id="2.1.1.14" evidence="11"/>
<feature type="binding site" evidence="11">
    <location>
        <position position="117"/>
    </location>
    <ligand>
        <name>5-methyltetrahydropteroyltri-L-glutamate</name>
        <dbReference type="ChEBI" id="CHEBI:58207"/>
    </ligand>
</feature>
<feature type="binding site" evidence="11">
    <location>
        <position position="609"/>
    </location>
    <ligand>
        <name>5-methyltetrahydropteroyltri-L-glutamate</name>
        <dbReference type="ChEBI" id="CHEBI:58207"/>
    </ligand>
</feature>
<feature type="binding site" evidence="13">
    <location>
        <position position="669"/>
    </location>
    <ligand>
        <name>Zn(2+)</name>
        <dbReference type="ChEBI" id="CHEBI:29105"/>
        <label>1</label>
        <note>catalytic</note>
    </ligand>
</feature>
<dbReference type="SUPFAM" id="SSF51726">
    <property type="entry name" value="UROD/MetE-like"/>
    <property type="match status" value="2"/>
</dbReference>
<dbReference type="NCBIfam" id="NF003556">
    <property type="entry name" value="PRK05222.1"/>
    <property type="match status" value="1"/>
</dbReference>
<sequence>MQTLDIASLGFPRIGRQRELKFALEKYWREEIDQAQLQSVARELRQTHWQWQQESGVSQVPVGDFAFYDQVLTLSATINAIPTRHRSGEQVDLDTLFRVARGRAPTGEASRAAQMKKYFNTNYHYIVPELTPGQSFEIAYEQLFDEVDEAKALGHQPKPVLLGPVSYLYLAKCEGELFDKLSLLPELIKVYQAILTRFAGQGVSWVQLDEPILALELDGEWLAAFQPTYKELSGQGVKLLLASYYGSVAHHHEVIRDLKVDGLHLDLVSAPEQLTPFAATLRPEQVLSLGVINGRNVWAADLDILAERLRGVVADLGERVWLAPSCSLLHVPVDLTSETELAPELANQLSFAKQKLDELAQLGTLLVSPQSDEAQAITGRCQARRQAREQAANTEVQARLKALTSADFERHSDFGERRLKQQARFRLPLLPTTTIGSFPQTPAIRGLRSRWRKGELTEQAYVAQLEAVTRDSIARQLKLGIDVLVHGEAERNDMVEYFGEQLEGVGFTQFAWVQSYGSRCVKPPLIYGDVSRRQPMTLQWASFAQSLTDRPVKGMLTGPVTILHWSFAREDIGREEIANQLALAIRDEVTDLQAAGIGIIQIDEPAFREGLPLKASEWQHYLDWAVAAFKLSAAGVEDETQIHTHMCYSEFNATIDAIAAMDADVITIETSRSHMELLNAFEDFEYPNEIGPGVYDIHSPNIPSVEEMVGLIEKAATKIPVGQLWVNPDCGLKTRTWDEVEPALQNMVKATKELRRRLG</sequence>
<evidence type="ECO:0000256" key="2">
    <source>
        <dbReference type="ARBA" id="ARBA00004681"/>
    </source>
</evidence>
<dbReference type="KEGG" id="smav:CFF01_04350"/>
<dbReference type="EMBL" id="CP022272">
    <property type="protein sequence ID" value="ASJ95881.1"/>
    <property type="molecule type" value="Genomic_DNA"/>
</dbReference>
<comment type="cofactor">
    <cofactor evidence="11">
        <name>Zn(2+)</name>
        <dbReference type="ChEBI" id="CHEBI:29105"/>
    </cofactor>
    <text evidence="11">Binds 1 zinc ion per subunit.</text>
</comment>
<feature type="binding site" evidence="11">
    <location>
        <position position="730"/>
    </location>
    <ligand>
        <name>Zn(2+)</name>
        <dbReference type="ChEBI" id="CHEBI:29105"/>
        <note>catalytic</note>
    </ligand>
</feature>
<feature type="active site" description="Proton donor" evidence="11 14">
    <location>
        <position position="698"/>
    </location>
</feature>
<proteinExistence type="inferred from homology"/>
<evidence type="ECO:0000256" key="11">
    <source>
        <dbReference type="HAMAP-Rule" id="MF_00172"/>
    </source>
</evidence>
<evidence type="ECO:0000256" key="14">
    <source>
        <dbReference type="PIRSR" id="PIRSR000382-3"/>
    </source>
</evidence>
<keyword evidence="5 11" id="KW-0028">Amino-acid biosynthesis</keyword>
<dbReference type="CDD" id="cd03311">
    <property type="entry name" value="CIMS_C_terminal_like"/>
    <property type="match status" value="1"/>
</dbReference>
<comment type="catalytic activity">
    <reaction evidence="11">
        <text>5-methyltetrahydropteroyltri-L-glutamate + L-homocysteine = tetrahydropteroyltri-L-glutamate + L-methionine</text>
        <dbReference type="Rhea" id="RHEA:21196"/>
        <dbReference type="ChEBI" id="CHEBI:57844"/>
        <dbReference type="ChEBI" id="CHEBI:58140"/>
        <dbReference type="ChEBI" id="CHEBI:58199"/>
        <dbReference type="ChEBI" id="CHEBI:58207"/>
        <dbReference type="EC" id="2.1.1.14"/>
    </reaction>
</comment>
<dbReference type="PIRSF" id="PIRSF000382">
    <property type="entry name" value="MeTrfase_B12_ind"/>
    <property type="match status" value="1"/>
</dbReference>
<feature type="domain" description="Cobalamin-independent methionine synthase MetE N-terminal" evidence="16">
    <location>
        <begin position="8"/>
        <end position="311"/>
    </location>
</feature>
<dbReference type="FunFam" id="3.20.20.210:FF:000002">
    <property type="entry name" value="5-methyltetrahydropteroyltriglutamate--homocysteine methyltransferase"/>
    <property type="match status" value="1"/>
</dbReference>
<evidence type="ECO:0000313" key="18">
    <source>
        <dbReference type="Proteomes" id="UP000198233"/>
    </source>
</evidence>
<dbReference type="GO" id="GO:0008270">
    <property type="term" value="F:zinc ion binding"/>
    <property type="evidence" value="ECO:0007669"/>
    <property type="project" value="InterPro"/>
</dbReference>